<evidence type="ECO:0000313" key="2">
    <source>
        <dbReference type="Proteomes" id="UP001215712"/>
    </source>
</evidence>
<sequence>MTARAPSSKLEALPFELLGSIARERTDLPSLQSFAFASSVLYQAVQCAFSGNFNTVVKKFYAAFGLNLKEPIAARLYYAYKKLEATALINAWGENDAAVESQSAQFTPIDRPRDMTEIAELCYLHRRLLFFLEDFKENLPKPEWKSVNSWYNQVPFSLSFLEEHRLLRALCRLELHANIFGPMEEEPFSRNSLFDRKKAKFFNDWQSEGDEALGEAASLFLGKSHTGSMRR</sequence>
<protein>
    <submittedName>
        <fullName evidence="1">Uncharacterized protein</fullName>
    </submittedName>
</protein>
<accession>A0AAD6MUD2</accession>
<name>A0AAD6MUD2_9EURO</name>
<dbReference type="EMBL" id="JAQJAN010000011">
    <property type="protein sequence ID" value="KAJ5719154.1"/>
    <property type="molecule type" value="Genomic_DNA"/>
</dbReference>
<dbReference type="Proteomes" id="UP001215712">
    <property type="component" value="Unassembled WGS sequence"/>
</dbReference>
<dbReference type="AlphaFoldDB" id="A0AAD6MUD2"/>
<evidence type="ECO:0000313" key="1">
    <source>
        <dbReference type="EMBL" id="KAJ5719154.1"/>
    </source>
</evidence>
<proteinExistence type="predicted"/>
<reference evidence="1" key="1">
    <citation type="journal article" date="2023" name="IMA Fungus">
        <title>Comparative genomic study of the Penicillium genus elucidates a diverse pangenome and 15 lateral gene transfer events.</title>
        <authorList>
            <person name="Petersen C."/>
            <person name="Sorensen T."/>
            <person name="Nielsen M.R."/>
            <person name="Sondergaard T.E."/>
            <person name="Sorensen J.L."/>
            <person name="Fitzpatrick D.A."/>
            <person name="Frisvad J.C."/>
            <person name="Nielsen K.L."/>
        </authorList>
    </citation>
    <scope>NUCLEOTIDE SEQUENCE</scope>
    <source>
        <strain evidence="1">IBT 17514</strain>
    </source>
</reference>
<comment type="caution">
    <text evidence="1">The sequence shown here is derived from an EMBL/GenBank/DDBJ whole genome shotgun (WGS) entry which is preliminary data.</text>
</comment>
<reference evidence="1" key="2">
    <citation type="submission" date="2023-01" db="EMBL/GenBank/DDBJ databases">
        <authorList>
            <person name="Petersen C."/>
        </authorList>
    </citation>
    <scope>NUCLEOTIDE SEQUENCE</scope>
    <source>
        <strain evidence="1">IBT 17514</strain>
    </source>
</reference>
<organism evidence="1 2">
    <name type="scientific">Penicillium malachiteum</name>
    <dbReference type="NCBI Taxonomy" id="1324776"/>
    <lineage>
        <taxon>Eukaryota</taxon>
        <taxon>Fungi</taxon>
        <taxon>Dikarya</taxon>
        <taxon>Ascomycota</taxon>
        <taxon>Pezizomycotina</taxon>
        <taxon>Eurotiomycetes</taxon>
        <taxon>Eurotiomycetidae</taxon>
        <taxon>Eurotiales</taxon>
        <taxon>Aspergillaceae</taxon>
        <taxon>Penicillium</taxon>
    </lineage>
</organism>
<gene>
    <name evidence="1" type="ORF">N7493_007609</name>
</gene>
<keyword evidence="2" id="KW-1185">Reference proteome</keyword>